<dbReference type="AlphaFoldDB" id="A0A2N5TNV1"/>
<evidence type="ECO:0000313" key="2">
    <source>
        <dbReference type="EMBL" id="PLW27162.1"/>
    </source>
</evidence>
<comment type="caution">
    <text evidence="2">The sequence shown here is derived from an EMBL/GenBank/DDBJ whole genome shotgun (WGS) entry which is preliminary data.</text>
</comment>
<dbReference type="Proteomes" id="UP000235392">
    <property type="component" value="Unassembled WGS sequence"/>
</dbReference>
<proteinExistence type="predicted"/>
<evidence type="ECO:0000313" key="3">
    <source>
        <dbReference type="Proteomes" id="UP000235392"/>
    </source>
</evidence>
<gene>
    <name evidence="2" type="ORF">PCASD_22139</name>
</gene>
<dbReference type="EMBL" id="PGCI01000422">
    <property type="protein sequence ID" value="PLW27162.1"/>
    <property type="molecule type" value="Genomic_DNA"/>
</dbReference>
<name>A0A2N5TNV1_9BASI</name>
<feature type="compositionally biased region" description="Basic and acidic residues" evidence="1">
    <location>
        <begin position="87"/>
        <end position="116"/>
    </location>
</feature>
<feature type="region of interest" description="Disordered" evidence="1">
    <location>
        <begin position="53"/>
        <end position="117"/>
    </location>
</feature>
<protein>
    <submittedName>
        <fullName evidence="2">Uncharacterized protein</fullName>
    </submittedName>
</protein>
<evidence type="ECO:0000256" key="1">
    <source>
        <dbReference type="SAM" id="MobiDB-lite"/>
    </source>
</evidence>
<organism evidence="2 3">
    <name type="scientific">Puccinia coronata f. sp. avenae</name>
    <dbReference type="NCBI Taxonomy" id="200324"/>
    <lineage>
        <taxon>Eukaryota</taxon>
        <taxon>Fungi</taxon>
        <taxon>Dikarya</taxon>
        <taxon>Basidiomycota</taxon>
        <taxon>Pucciniomycotina</taxon>
        <taxon>Pucciniomycetes</taxon>
        <taxon>Pucciniales</taxon>
        <taxon>Pucciniaceae</taxon>
        <taxon>Puccinia</taxon>
    </lineage>
</organism>
<feature type="compositionally biased region" description="Basic and acidic residues" evidence="1">
    <location>
        <begin position="63"/>
        <end position="76"/>
    </location>
</feature>
<sequence length="201" mass="22178">MHQDLCFCFPLAAGHPYLHQEFFLDHSKPLSNPFAPGLNPQRPTALFASSGSAVFSGPVTRTGDNDKSNKDNDAKTNENSLFQHNSSSEKEASGSEKEDGGSEKEDGGSEKEDKKGGTKTHIYYVPCSRQHDLNQNKAITSLETLKLYRRLSFGTCIIVPIDKPSFCKLHWISFKSILVKKNGAQTGGTINNVGKRMEEEL</sequence>
<accession>A0A2N5TNV1</accession>
<reference evidence="2 3" key="1">
    <citation type="submission" date="2017-11" db="EMBL/GenBank/DDBJ databases">
        <title>De novo assembly and phasing of dikaryotic genomes from two isolates of Puccinia coronata f. sp. avenae, the causal agent of oat crown rust.</title>
        <authorList>
            <person name="Miller M.E."/>
            <person name="Zhang Y."/>
            <person name="Omidvar V."/>
            <person name="Sperschneider J."/>
            <person name="Schwessinger B."/>
            <person name="Raley C."/>
            <person name="Palmer J.M."/>
            <person name="Garnica D."/>
            <person name="Upadhyaya N."/>
            <person name="Rathjen J."/>
            <person name="Taylor J.M."/>
            <person name="Park R.F."/>
            <person name="Dodds P.N."/>
            <person name="Hirsch C.D."/>
            <person name="Kianian S.F."/>
            <person name="Figueroa M."/>
        </authorList>
    </citation>
    <scope>NUCLEOTIDE SEQUENCE [LARGE SCALE GENOMIC DNA]</scope>
    <source>
        <strain evidence="2">12SD80</strain>
    </source>
</reference>